<dbReference type="PANTHER" id="PTHR31672">
    <property type="entry name" value="BNACNNG10540D PROTEIN"/>
    <property type="match status" value="1"/>
</dbReference>
<dbReference type="InterPro" id="IPR036047">
    <property type="entry name" value="F-box-like_dom_sf"/>
</dbReference>
<dbReference type="EMBL" id="JABEZX010000011">
    <property type="protein sequence ID" value="MBA0570813.1"/>
    <property type="molecule type" value="Genomic_DNA"/>
</dbReference>
<dbReference type="InterPro" id="IPR001810">
    <property type="entry name" value="F-box_dom"/>
</dbReference>
<dbReference type="NCBIfam" id="TIGR01640">
    <property type="entry name" value="F_box_assoc_1"/>
    <property type="match status" value="1"/>
</dbReference>
<dbReference type="SUPFAM" id="SSF81383">
    <property type="entry name" value="F-box domain"/>
    <property type="match status" value="1"/>
</dbReference>
<dbReference type="Pfam" id="PF07734">
    <property type="entry name" value="FBA_1"/>
    <property type="match status" value="1"/>
</dbReference>
<feature type="domain" description="F-box" evidence="1">
    <location>
        <begin position="5"/>
        <end position="45"/>
    </location>
</feature>
<dbReference type="InterPro" id="IPR006527">
    <property type="entry name" value="F-box-assoc_dom_typ1"/>
</dbReference>
<reference evidence="2 3" key="1">
    <citation type="journal article" date="2019" name="Genome Biol. Evol.">
        <title>Insights into the evolution of the New World diploid cottons (Gossypium, subgenus Houzingenia) based on genome sequencing.</title>
        <authorList>
            <person name="Grover C.E."/>
            <person name="Arick M.A. 2nd"/>
            <person name="Thrash A."/>
            <person name="Conover J.L."/>
            <person name="Sanders W.S."/>
            <person name="Peterson D.G."/>
            <person name="Frelichowski J.E."/>
            <person name="Scheffler J.A."/>
            <person name="Scheffler B.E."/>
            <person name="Wendel J.F."/>
        </authorList>
    </citation>
    <scope>NUCLEOTIDE SEQUENCE [LARGE SCALE GENOMIC DNA]</scope>
    <source>
        <strain evidence="2">157</strain>
        <tissue evidence="2">Leaf</tissue>
    </source>
</reference>
<proteinExistence type="predicted"/>
<comment type="caution">
    <text evidence="2">The sequence shown here is derived from an EMBL/GenBank/DDBJ whole genome shotgun (WGS) entry which is preliminary data.</text>
</comment>
<name>A0A7J8N1N6_9ROSI</name>
<dbReference type="Proteomes" id="UP000593572">
    <property type="component" value="Unassembled WGS sequence"/>
</dbReference>
<organism evidence="2 3">
    <name type="scientific">Gossypium lobatum</name>
    <dbReference type="NCBI Taxonomy" id="34289"/>
    <lineage>
        <taxon>Eukaryota</taxon>
        <taxon>Viridiplantae</taxon>
        <taxon>Streptophyta</taxon>
        <taxon>Embryophyta</taxon>
        <taxon>Tracheophyta</taxon>
        <taxon>Spermatophyta</taxon>
        <taxon>Magnoliopsida</taxon>
        <taxon>eudicotyledons</taxon>
        <taxon>Gunneridae</taxon>
        <taxon>Pentapetalae</taxon>
        <taxon>rosids</taxon>
        <taxon>malvids</taxon>
        <taxon>Malvales</taxon>
        <taxon>Malvaceae</taxon>
        <taxon>Malvoideae</taxon>
        <taxon>Gossypium</taxon>
    </lineage>
</organism>
<evidence type="ECO:0000259" key="1">
    <source>
        <dbReference type="SMART" id="SM00256"/>
    </source>
</evidence>
<accession>A0A7J8N1N6</accession>
<sequence length="364" mass="42220">MQNNLSSDIIVEMLMRLPVKSICRFKCVCKLWCLLISDPTFIKRHLNLAIIDKDIEHQRQKLILRSSSTPSLYHVECDAMTSNDVMAVKLHFPLIRSSFDKVKFIGSFNGLLCISLEPERLFLFNPAIRELKVKRIPNLYIDINRSLDDRDSRPPIYGFGYDHSFDDYNVVKIMYESIVYVYSLKTDTWRRAQRFSYRRFNSDSGVHLNGAVHWVFARGKDSPLVSMPRLIVAFDFAEGKFRELPRPYDDAENVTAVGVLGGCLCWLGEQQDFWVMKEYGVKESWTKVVIGVPFLNLRPLCFLKNDEALLVINEGLIVYNPREDTHREIVIHGINGRGKLEIETYVESLVSPNVWNWELKEISD</sequence>
<dbReference type="Gene3D" id="1.20.1280.50">
    <property type="match status" value="1"/>
</dbReference>
<dbReference type="InterPro" id="IPR017451">
    <property type="entry name" value="F-box-assoc_interact_dom"/>
</dbReference>
<keyword evidence="3" id="KW-1185">Reference proteome</keyword>
<protein>
    <recommendedName>
        <fullName evidence="1">F-box domain-containing protein</fullName>
    </recommendedName>
</protein>
<gene>
    <name evidence="2" type="ORF">Golob_004421</name>
</gene>
<dbReference type="Pfam" id="PF00646">
    <property type="entry name" value="F-box"/>
    <property type="match status" value="1"/>
</dbReference>
<dbReference type="SMART" id="SM00256">
    <property type="entry name" value="FBOX"/>
    <property type="match status" value="1"/>
</dbReference>
<evidence type="ECO:0000313" key="3">
    <source>
        <dbReference type="Proteomes" id="UP000593572"/>
    </source>
</evidence>
<dbReference type="AlphaFoldDB" id="A0A7J8N1N6"/>
<evidence type="ECO:0000313" key="2">
    <source>
        <dbReference type="EMBL" id="MBA0570813.1"/>
    </source>
</evidence>
<dbReference type="InterPro" id="IPR050796">
    <property type="entry name" value="SCF_F-box_component"/>
</dbReference>
<dbReference type="CDD" id="cd22157">
    <property type="entry name" value="F-box_AtFBW1-like"/>
    <property type="match status" value="1"/>
</dbReference>
<dbReference type="PANTHER" id="PTHR31672:SF13">
    <property type="entry name" value="F-BOX PROTEIN CPR30-LIKE"/>
    <property type="match status" value="1"/>
</dbReference>